<evidence type="ECO:0000256" key="3">
    <source>
        <dbReference type="SAM" id="MobiDB-lite"/>
    </source>
</evidence>
<comment type="caution">
    <text evidence="2">Lacks conserved residue(s) required for the propagation of feature annotation.</text>
</comment>
<evidence type="ECO:0000313" key="5">
    <source>
        <dbReference type="Proteomes" id="UP000507470"/>
    </source>
</evidence>
<dbReference type="PROSITE" id="PS50068">
    <property type="entry name" value="LDLRA_2"/>
    <property type="match status" value="5"/>
</dbReference>
<dbReference type="GO" id="GO:0005886">
    <property type="term" value="C:plasma membrane"/>
    <property type="evidence" value="ECO:0007669"/>
    <property type="project" value="TreeGrafter"/>
</dbReference>
<dbReference type="SUPFAM" id="SSF57424">
    <property type="entry name" value="LDL receptor-like module"/>
    <property type="match status" value="3"/>
</dbReference>
<dbReference type="OrthoDB" id="9990982at2759"/>
<dbReference type="EMBL" id="CACVKT020000732">
    <property type="protein sequence ID" value="CAC5362089.1"/>
    <property type="molecule type" value="Genomic_DNA"/>
</dbReference>
<keyword evidence="1 2" id="KW-1015">Disulfide bond</keyword>
<proteinExistence type="predicted"/>
<dbReference type="PANTHER" id="PTHR22722">
    <property type="entry name" value="LOW-DENSITY LIPOPROTEIN RECEPTOR-RELATED PROTEIN 2-RELATED"/>
    <property type="match status" value="1"/>
</dbReference>
<dbReference type="InterPro" id="IPR051221">
    <property type="entry name" value="LDLR-related"/>
</dbReference>
<dbReference type="Gene3D" id="4.10.400.10">
    <property type="entry name" value="Low-density Lipoprotein Receptor"/>
    <property type="match status" value="4"/>
</dbReference>
<accession>A0A6J8A576</accession>
<dbReference type="AlphaFoldDB" id="A0A6J8A576"/>
<name>A0A6J8A576_MYTCO</name>
<evidence type="ECO:0000313" key="4">
    <source>
        <dbReference type="EMBL" id="CAC5362089.1"/>
    </source>
</evidence>
<evidence type="ECO:0000256" key="1">
    <source>
        <dbReference type="ARBA" id="ARBA00023157"/>
    </source>
</evidence>
<feature type="disulfide bond" evidence="2">
    <location>
        <begin position="181"/>
        <end position="196"/>
    </location>
</feature>
<dbReference type="GO" id="GO:0043235">
    <property type="term" value="C:receptor complex"/>
    <property type="evidence" value="ECO:0007669"/>
    <property type="project" value="TreeGrafter"/>
</dbReference>
<feature type="disulfide bond" evidence="2">
    <location>
        <begin position="86"/>
        <end position="98"/>
    </location>
</feature>
<protein>
    <submittedName>
        <fullName evidence="4">LRP1B</fullName>
    </submittedName>
</protein>
<reference evidence="4 5" key="1">
    <citation type="submission" date="2020-06" db="EMBL/GenBank/DDBJ databases">
        <authorList>
            <person name="Li R."/>
            <person name="Bekaert M."/>
        </authorList>
    </citation>
    <scope>NUCLEOTIDE SEQUENCE [LARGE SCALE GENOMIC DNA]</scope>
    <source>
        <strain evidence="5">wild</strain>
    </source>
</reference>
<dbReference type="InterPro" id="IPR036055">
    <property type="entry name" value="LDL_receptor-like_sf"/>
</dbReference>
<dbReference type="InterPro" id="IPR002172">
    <property type="entry name" value="LDrepeatLR_classA_rpt"/>
</dbReference>
<dbReference type="SMART" id="SM00192">
    <property type="entry name" value="LDLa"/>
    <property type="match status" value="5"/>
</dbReference>
<evidence type="ECO:0000256" key="2">
    <source>
        <dbReference type="PROSITE-ProRule" id="PRU00124"/>
    </source>
</evidence>
<keyword evidence="5" id="KW-1185">Reference proteome</keyword>
<dbReference type="PRINTS" id="PR00261">
    <property type="entry name" value="LDLRECEPTOR"/>
</dbReference>
<dbReference type="Pfam" id="PF00057">
    <property type="entry name" value="Ldl_recept_a"/>
    <property type="match status" value="2"/>
</dbReference>
<sequence>MNLTDTHELKCKTPATVDESLLKMWRQFSFMWMVLIGIHVAKVNSCEEDELECKRSEQCYPKGYKCDGHADCWDGTDECGCDEYVCPDNRLKCPDDVCGMEDGKLCDGHSDCPRNTDEEDCESCVDDAFLCAEEEKCIPGEWHCDGHNDCNGEDEKDCMECNGGAFMCTADNKCVRSSWVCDSYPDCSDGMDDIGCPDDGCGNNEFACFLPPPSYPNCVSKDKINDGTNDCGDCSDEAYDESCVPGGPPTPERSLLKADRRKQRKEKDEGRVNTIARGNKNIDAHRQILRRGKSYLKDNLREYLLRSKTDDRLANRILGRREREKRRRDKK</sequence>
<organism evidence="4 5">
    <name type="scientific">Mytilus coruscus</name>
    <name type="common">Sea mussel</name>
    <dbReference type="NCBI Taxonomy" id="42192"/>
    <lineage>
        <taxon>Eukaryota</taxon>
        <taxon>Metazoa</taxon>
        <taxon>Spiralia</taxon>
        <taxon>Lophotrochozoa</taxon>
        <taxon>Mollusca</taxon>
        <taxon>Bivalvia</taxon>
        <taxon>Autobranchia</taxon>
        <taxon>Pteriomorphia</taxon>
        <taxon>Mytilida</taxon>
        <taxon>Mytiloidea</taxon>
        <taxon>Mytilidae</taxon>
        <taxon>Mytilinae</taxon>
        <taxon>Mytilus</taxon>
    </lineage>
</organism>
<feature type="region of interest" description="Disordered" evidence="3">
    <location>
        <begin position="242"/>
        <end position="270"/>
    </location>
</feature>
<feature type="disulfide bond" evidence="2">
    <location>
        <begin position="106"/>
        <end position="121"/>
    </location>
</feature>
<feature type="disulfide bond" evidence="2">
    <location>
        <begin position="66"/>
        <end position="81"/>
    </location>
</feature>
<gene>
    <name evidence="4" type="ORF">MCOR_3971</name>
</gene>
<dbReference type="Proteomes" id="UP000507470">
    <property type="component" value="Unassembled WGS sequence"/>
</dbReference>
<dbReference type="CDD" id="cd00112">
    <property type="entry name" value="LDLa"/>
    <property type="match status" value="3"/>
</dbReference>